<feature type="domain" description="F5/8 type C" evidence="4">
    <location>
        <begin position="1"/>
        <end position="159"/>
    </location>
</feature>
<dbReference type="PANTHER" id="PTHR24543:SF335">
    <property type="entry name" value="EGF-LIKE REPEAT AND DISCOIDIN I-LIKE DOMAIN-CONTAINING PROTEIN 3"/>
    <property type="match status" value="1"/>
</dbReference>
<keyword evidence="2" id="KW-0677">Repeat</keyword>
<evidence type="ECO:0008006" key="7">
    <source>
        <dbReference type="Google" id="ProtNLM"/>
    </source>
</evidence>
<feature type="non-terminal residue" evidence="6">
    <location>
        <position position="357"/>
    </location>
</feature>
<dbReference type="InterPro" id="IPR000421">
    <property type="entry name" value="FA58C"/>
</dbReference>
<reference evidence="6" key="1">
    <citation type="journal article" date="2008" name="Nature">
        <title>The amphioxus genome and the evolution of the chordate karyotype.</title>
        <authorList>
            <consortium name="US DOE Joint Genome Institute (JGI-PGF)"/>
            <person name="Putnam N.H."/>
            <person name="Butts T."/>
            <person name="Ferrier D.E.K."/>
            <person name="Furlong R.F."/>
            <person name="Hellsten U."/>
            <person name="Kawashima T."/>
            <person name="Robinson-Rechavi M."/>
            <person name="Shoguchi E."/>
            <person name="Terry A."/>
            <person name="Yu J.-K."/>
            <person name="Benito-Gutierrez E.L."/>
            <person name="Dubchak I."/>
            <person name="Garcia-Fernandez J."/>
            <person name="Gibson-Brown J.J."/>
            <person name="Grigoriev I.V."/>
            <person name="Horton A.C."/>
            <person name="de Jong P.J."/>
            <person name="Jurka J."/>
            <person name="Kapitonov V.V."/>
            <person name="Kohara Y."/>
            <person name="Kuroki Y."/>
            <person name="Lindquist E."/>
            <person name="Lucas S."/>
            <person name="Osoegawa K."/>
            <person name="Pennacchio L.A."/>
            <person name="Salamov A.A."/>
            <person name="Satou Y."/>
            <person name="Sauka-Spengler T."/>
            <person name="Schmutz J."/>
            <person name="Shin-I T."/>
            <person name="Toyoda A."/>
            <person name="Bronner-Fraser M."/>
            <person name="Fujiyama A."/>
            <person name="Holland L.Z."/>
            <person name="Holland P.W.H."/>
            <person name="Satoh N."/>
            <person name="Rokhsar D.S."/>
        </authorList>
    </citation>
    <scope>NUCLEOTIDE SEQUENCE [LARGE SCALE GENOMIC DNA]</scope>
    <source>
        <strain evidence="6">S238N-H82</strain>
        <tissue evidence="6">Testes</tissue>
    </source>
</reference>
<evidence type="ECO:0000256" key="2">
    <source>
        <dbReference type="ARBA" id="ARBA00022737"/>
    </source>
</evidence>
<gene>
    <name evidence="6" type="ORF">BRAFLDRAFT_106338</name>
</gene>
<dbReference type="PROSITE" id="PS50022">
    <property type="entry name" value="FA58C_3"/>
    <property type="match status" value="1"/>
</dbReference>
<dbReference type="AlphaFoldDB" id="C3ZY16"/>
<dbReference type="Gene3D" id="2.60.120.260">
    <property type="entry name" value="Galactose-binding domain-like"/>
    <property type="match status" value="1"/>
</dbReference>
<comment type="similarity">
    <text evidence="1">Belongs to the beta/gamma-crystallin family.</text>
</comment>
<dbReference type="PANTHER" id="PTHR24543">
    <property type="entry name" value="MULTICOPPER OXIDASE-RELATED"/>
    <property type="match status" value="1"/>
</dbReference>
<accession>C3ZY16</accession>
<dbReference type="InterPro" id="IPR001064">
    <property type="entry name" value="Beta/gamma_crystallin"/>
</dbReference>
<feature type="domain" description="Beta/gamma crystallin 'Greek key'" evidence="5">
    <location>
        <begin position="188"/>
        <end position="238"/>
    </location>
</feature>
<dbReference type="InParanoid" id="C3ZY16"/>
<name>C3ZY16_BRAFL</name>
<protein>
    <recommendedName>
        <fullName evidence="7">F5/8 type C domain-containing protein</fullName>
    </recommendedName>
</protein>
<dbReference type="CDD" id="cd00057">
    <property type="entry name" value="FA58C"/>
    <property type="match status" value="1"/>
</dbReference>
<dbReference type="EMBL" id="GG666719">
    <property type="protein sequence ID" value="EEN42566.1"/>
    <property type="molecule type" value="Genomic_DNA"/>
</dbReference>
<feature type="compositionally biased region" description="Basic and acidic residues" evidence="3">
    <location>
        <begin position="14"/>
        <end position="33"/>
    </location>
</feature>
<dbReference type="SUPFAM" id="SSF49785">
    <property type="entry name" value="Galactose-binding domain-like"/>
    <property type="match status" value="1"/>
</dbReference>
<sequence length="357" mass="40534">MSEPKPSWSASCGDSRHSPDRADLNTKETRDKAGGWQPLLSEMNENQWLMRDLGEVREVTGVITQGRNYNPEWSEGPHDGGSQYVTSYVISYGEKNGDEKYYTDDKNKPIVLTGNSDRDTEVRHDLSQYSGPIRARYVKFHPRTWHGPLMAMRAGIVTSARGSEKWNLEPPDVQDGRNTCHSIDVEQGEWLVYTSDQYQGATVLLKPGIYGSDPEITKKVIKGSGTWNNQARSLRTVKPNAITLYDMPNFCGTANTYNTDNPDIMMDDCRSFIIRGGSWKLFQYGHYKGDYPNFDEGEHNVKDIAKGGEIRSDSQDADSEETSEQNIGPRHTNRESEHQKLRGKQVRKEKRGEMKKQ</sequence>
<dbReference type="InterPro" id="IPR008979">
    <property type="entry name" value="Galactose-bd-like_sf"/>
</dbReference>
<dbReference type="Gene3D" id="2.60.20.10">
    <property type="entry name" value="Crystallins"/>
    <property type="match status" value="2"/>
</dbReference>
<dbReference type="Pfam" id="PF00754">
    <property type="entry name" value="F5_F8_type_C"/>
    <property type="match status" value="1"/>
</dbReference>
<dbReference type="PROSITE" id="PS50915">
    <property type="entry name" value="CRYSTALLIN_BETA_GAMMA"/>
    <property type="match status" value="1"/>
</dbReference>
<proteinExistence type="inferred from homology"/>
<dbReference type="InterPro" id="IPR011024">
    <property type="entry name" value="G_crystallin-like"/>
</dbReference>
<evidence type="ECO:0000259" key="4">
    <source>
        <dbReference type="PROSITE" id="PS50022"/>
    </source>
</evidence>
<dbReference type="eggNOG" id="KOG3516">
    <property type="taxonomic scope" value="Eukaryota"/>
</dbReference>
<dbReference type="STRING" id="7739.C3ZY16"/>
<evidence type="ECO:0000259" key="5">
    <source>
        <dbReference type="PROSITE" id="PS50915"/>
    </source>
</evidence>
<evidence type="ECO:0000313" key="6">
    <source>
        <dbReference type="EMBL" id="EEN42566.1"/>
    </source>
</evidence>
<organism>
    <name type="scientific">Branchiostoma floridae</name>
    <name type="common">Florida lancelet</name>
    <name type="synonym">Amphioxus</name>
    <dbReference type="NCBI Taxonomy" id="7739"/>
    <lineage>
        <taxon>Eukaryota</taxon>
        <taxon>Metazoa</taxon>
        <taxon>Chordata</taxon>
        <taxon>Cephalochordata</taxon>
        <taxon>Leptocardii</taxon>
        <taxon>Amphioxiformes</taxon>
        <taxon>Branchiostomatidae</taxon>
        <taxon>Branchiostoma</taxon>
    </lineage>
</organism>
<dbReference type="Pfam" id="PF00030">
    <property type="entry name" value="Crystall"/>
    <property type="match status" value="2"/>
</dbReference>
<dbReference type="SUPFAM" id="SSF49695">
    <property type="entry name" value="gamma-Crystallin-like"/>
    <property type="match status" value="1"/>
</dbReference>
<feature type="region of interest" description="Disordered" evidence="3">
    <location>
        <begin position="306"/>
        <end position="357"/>
    </location>
</feature>
<evidence type="ECO:0000256" key="3">
    <source>
        <dbReference type="SAM" id="MobiDB-lite"/>
    </source>
</evidence>
<evidence type="ECO:0000256" key="1">
    <source>
        <dbReference type="ARBA" id="ARBA00009646"/>
    </source>
</evidence>
<feature type="region of interest" description="Disordered" evidence="3">
    <location>
        <begin position="1"/>
        <end position="35"/>
    </location>
</feature>